<proteinExistence type="predicted"/>
<sequence length="55" mass="6258">MKNKSNYYRILHLTAETGWLDSPEIVKEVQAIGVTILDGRASPMNLSICKWNKSH</sequence>
<keyword evidence="2" id="KW-1185">Reference proteome</keyword>
<dbReference type="EMBL" id="CP147250">
    <property type="protein sequence ID" value="WYJ79234.1"/>
    <property type="molecule type" value="Genomic_DNA"/>
</dbReference>
<dbReference type="Proteomes" id="UP000664360">
    <property type="component" value="Chromosome"/>
</dbReference>
<reference evidence="1 2" key="1">
    <citation type="submission" date="2024-03" db="EMBL/GenBank/DDBJ databases">
        <title>The Genome Sequence of Enterococcus sp. DIV1094.</title>
        <authorList>
            <consortium name="The Broad Institute Genomics Platform"/>
            <consortium name="The Broad Institute Microbial Omics Core"/>
            <consortium name="The Broad Institute Genomic Center for Infectious Diseases"/>
            <person name="Earl A."/>
            <person name="Manson A."/>
            <person name="Gilmore M."/>
            <person name="Schwartman J."/>
            <person name="Shea T."/>
            <person name="Abouelleil A."/>
            <person name="Cao P."/>
            <person name="Chapman S."/>
            <person name="Cusick C."/>
            <person name="Young S."/>
            <person name="Neafsey D."/>
            <person name="Nusbaum C."/>
            <person name="Birren B."/>
        </authorList>
    </citation>
    <scope>NUCLEOTIDE SEQUENCE [LARGE SCALE GENOMIC DNA]</scope>
    <source>
        <strain evidence="1 2">DIV1094</strain>
    </source>
</reference>
<evidence type="ECO:0000313" key="1">
    <source>
        <dbReference type="EMBL" id="WYJ79234.1"/>
    </source>
</evidence>
<gene>
    <name evidence="1" type="ORF">DOK79_000743</name>
</gene>
<name>A0ABZ2SZ70_9ENTE</name>
<accession>A0ABZ2SZ70</accession>
<evidence type="ECO:0000313" key="2">
    <source>
        <dbReference type="Proteomes" id="UP000664360"/>
    </source>
</evidence>
<organism evidence="1 2">
    <name type="scientific">Candidatus Enterococcus mangumiae</name>
    <dbReference type="NCBI Taxonomy" id="2230878"/>
    <lineage>
        <taxon>Bacteria</taxon>
        <taxon>Bacillati</taxon>
        <taxon>Bacillota</taxon>
        <taxon>Bacilli</taxon>
        <taxon>Lactobacillales</taxon>
        <taxon>Enterococcaceae</taxon>
        <taxon>Enterococcus</taxon>
    </lineage>
</organism>
<protein>
    <submittedName>
        <fullName evidence="1">Uncharacterized protein</fullName>
    </submittedName>
</protein>